<dbReference type="InterPro" id="IPR002781">
    <property type="entry name" value="TM_pro_TauE-like"/>
</dbReference>
<comment type="subcellular location">
    <subcellularLocation>
        <location evidence="6">Cell membrane</location>
        <topology evidence="6">Multi-pass membrane protein</topology>
    </subcellularLocation>
    <subcellularLocation>
        <location evidence="1">Membrane</location>
        <topology evidence="1">Multi-pass membrane protein</topology>
    </subcellularLocation>
</comment>
<reference evidence="7 8" key="1">
    <citation type="submission" date="2015-11" db="EMBL/GenBank/DDBJ databases">
        <title>Genome Sequence of Bacillus simplex strain VanAntwerpen2.</title>
        <authorList>
            <person name="Couger M.B."/>
        </authorList>
    </citation>
    <scope>NUCLEOTIDE SEQUENCE [LARGE SCALE GENOMIC DNA]</scope>
    <source>
        <strain evidence="7 8">VanAntwerpen02</strain>
    </source>
</reference>
<feature type="transmembrane region" description="Helical" evidence="6">
    <location>
        <begin position="81"/>
        <end position="100"/>
    </location>
</feature>
<dbReference type="AlphaFoldDB" id="A0A120GQH3"/>
<keyword evidence="3 6" id="KW-0812">Transmembrane</keyword>
<feature type="transmembrane region" description="Helical" evidence="6">
    <location>
        <begin position="107"/>
        <end position="125"/>
    </location>
</feature>
<keyword evidence="4 6" id="KW-1133">Transmembrane helix</keyword>
<evidence type="ECO:0000256" key="1">
    <source>
        <dbReference type="ARBA" id="ARBA00004141"/>
    </source>
</evidence>
<accession>A0A120GQH3</accession>
<feature type="transmembrane region" description="Helical" evidence="6">
    <location>
        <begin position="145"/>
        <end position="174"/>
    </location>
</feature>
<dbReference type="Pfam" id="PF01925">
    <property type="entry name" value="TauE"/>
    <property type="match status" value="1"/>
</dbReference>
<dbReference type="Proteomes" id="UP000064189">
    <property type="component" value="Unassembled WGS sequence"/>
</dbReference>
<feature type="transmembrane region" description="Helical" evidence="6">
    <location>
        <begin position="209"/>
        <end position="230"/>
    </location>
</feature>
<protein>
    <recommendedName>
        <fullName evidence="6">Probable membrane transporter protein</fullName>
    </recommendedName>
</protein>
<comment type="caution">
    <text evidence="7">The sequence shown here is derived from an EMBL/GenBank/DDBJ whole genome shotgun (WGS) entry which is preliminary data.</text>
</comment>
<keyword evidence="8" id="KW-1185">Reference proteome</keyword>
<evidence type="ECO:0000313" key="7">
    <source>
        <dbReference type="EMBL" id="KWW21317.1"/>
    </source>
</evidence>
<evidence type="ECO:0000256" key="3">
    <source>
        <dbReference type="ARBA" id="ARBA00022692"/>
    </source>
</evidence>
<evidence type="ECO:0000256" key="2">
    <source>
        <dbReference type="ARBA" id="ARBA00009142"/>
    </source>
</evidence>
<sequence>MDITFIMTIFLIGFIGSYISGMLGIGGAIINYPLLLFVPPIFGLAAFSAHDVTGISAVQVLFASIGGVWSYRKSGHVNKTLILYMGISVLIGSMLGSFGSREMSENGVNIVYGVLALIAAFMMFIPRKRMDQVTKEQVSFNKWLAAILALLVGLGAGIVGAGGGFLIVPIMLIVLRIPTRVTIASSLAITLISSIGATAGKITTGQVDFYPTLIIVAASLIAAPIGAMVGKKMDVKVLQVLLALLILATAVKTWLGIMT</sequence>
<feature type="transmembrane region" description="Helical" evidence="6">
    <location>
        <begin position="181"/>
        <end position="203"/>
    </location>
</feature>
<evidence type="ECO:0000256" key="5">
    <source>
        <dbReference type="ARBA" id="ARBA00023136"/>
    </source>
</evidence>
<gene>
    <name evidence="7" type="ORF">AS888_17150</name>
</gene>
<keyword evidence="6" id="KW-1003">Cell membrane</keyword>
<name>A0A120GQH3_9BACI</name>
<evidence type="ECO:0000256" key="6">
    <source>
        <dbReference type="RuleBase" id="RU363041"/>
    </source>
</evidence>
<dbReference type="PANTHER" id="PTHR43701">
    <property type="entry name" value="MEMBRANE TRANSPORTER PROTEIN MJ0441-RELATED"/>
    <property type="match status" value="1"/>
</dbReference>
<dbReference type="InterPro" id="IPR051598">
    <property type="entry name" value="TSUP/Inactive_protease-like"/>
</dbReference>
<keyword evidence="5 6" id="KW-0472">Membrane</keyword>
<dbReference type="EMBL" id="LNNH01000012">
    <property type="protein sequence ID" value="KWW21317.1"/>
    <property type="molecule type" value="Genomic_DNA"/>
</dbReference>
<feature type="transmembrane region" description="Helical" evidence="6">
    <location>
        <begin position="237"/>
        <end position="257"/>
    </location>
</feature>
<evidence type="ECO:0000313" key="8">
    <source>
        <dbReference type="Proteomes" id="UP000064189"/>
    </source>
</evidence>
<evidence type="ECO:0000256" key="4">
    <source>
        <dbReference type="ARBA" id="ARBA00022989"/>
    </source>
</evidence>
<dbReference type="GO" id="GO:0005886">
    <property type="term" value="C:plasma membrane"/>
    <property type="evidence" value="ECO:0007669"/>
    <property type="project" value="UniProtKB-SubCell"/>
</dbReference>
<organism evidence="7 8">
    <name type="scientific">Peribacillus simplex</name>
    <dbReference type="NCBI Taxonomy" id="1478"/>
    <lineage>
        <taxon>Bacteria</taxon>
        <taxon>Bacillati</taxon>
        <taxon>Bacillota</taxon>
        <taxon>Bacilli</taxon>
        <taxon>Bacillales</taxon>
        <taxon>Bacillaceae</taxon>
        <taxon>Peribacillus</taxon>
    </lineage>
</organism>
<dbReference type="RefSeq" id="WP_061141668.1">
    <property type="nucleotide sequence ID" value="NZ_LNNH01000012.1"/>
</dbReference>
<comment type="similarity">
    <text evidence="2 6">Belongs to the 4-toluene sulfonate uptake permease (TSUP) (TC 2.A.102) family.</text>
</comment>
<feature type="transmembrane region" description="Helical" evidence="6">
    <location>
        <begin position="42"/>
        <end position="69"/>
    </location>
</feature>
<dbReference type="PANTHER" id="PTHR43701:SF13">
    <property type="entry name" value="MEMBRANE TRANSPORTER PROTEIN YRKJ-RELATED"/>
    <property type="match status" value="1"/>
</dbReference>
<proteinExistence type="inferred from homology"/>
<feature type="transmembrane region" description="Helical" evidence="6">
    <location>
        <begin position="6"/>
        <end position="30"/>
    </location>
</feature>